<dbReference type="STRING" id="1707952.A6A03_11615"/>
<dbReference type="AlphaFoldDB" id="A0A178MDB3"/>
<dbReference type="Gene3D" id="3.40.50.300">
    <property type="entry name" value="P-loop containing nucleotide triphosphate hydrolases"/>
    <property type="match status" value="1"/>
</dbReference>
<dbReference type="CDD" id="cd18785">
    <property type="entry name" value="SF2_C"/>
    <property type="match status" value="1"/>
</dbReference>
<keyword evidence="2" id="KW-0067">ATP-binding</keyword>
<dbReference type="InterPro" id="IPR001650">
    <property type="entry name" value="Helicase_C-like"/>
</dbReference>
<accession>A0A178MDB3</accession>
<keyword evidence="2" id="KW-0547">Nucleotide-binding</keyword>
<organism evidence="2 3">
    <name type="scientific">Chloroflexus islandicus</name>
    <dbReference type="NCBI Taxonomy" id="1707952"/>
    <lineage>
        <taxon>Bacteria</taxon>
        <taxon>Bacillati</taxon>
        <taxon>Chloroflexota</taxon>
        <taxon>Chloroflexia</taxon>
        <taxon>Chloroflexales</taxon>
        <taxon>Chloroflexineae</taxon>
        <taxon>Chloroflexaceae</taxon>
        <taxon>Chloroflexus</taxon>
    </lineage>
</organism>
<comment type="caution">
    <text evidence="2">The sequence shown here is derived from an EMBL/GenBank/DDBJ whole genome shotgun (WGS) entry which is preliminary data.</text>
</comment>
<dbReference type="EMBL" id="LWQS01000042">
    <property type="protein sequence ID" value="OAN46801.1"/>
    <property type="molecule type" value="Genomic_DNA"/>
</dbReference>
<dbReference type="NCBIfam" id="NF038325">
    <property type="entry name" value="DISARM_DrmAS"/>
    <property type="match status" value="1"/>
</dbReference>
<keyword evidence="2" id="KW-0347">Helicase</keyword>
<dbReference type="GO" id="GO:0004386">
    <property type="term" value="F:helicase activity"/>
    <property type="evidence" value="ECO:0007669"/>
    <property type="project" value="UniProtKB-KW"/>
</dbReference>
<protein>
    <submittedName>
        <fullName evidence="2">Helicase</fullName>
    </submittedName>
</protein>
<sequence>MTNTLTSLDVRERLITALQLDLVGPPAGHPLEREQLPADIRPSTWYLTGFLIPSGTPAERAADPDEDDDFAVAAAASGVEPEANDDRPAARKGNFPSSIGLTFLVDAATRELAVTFRWGDYRLVAAPEAEGKQVWQREPRAETVTVKLAGGRTPARMVPNSGGLQYQVVERPIALPGPEQPLPAGTRSVTIYLINNRPADYEPFDEMYAFQAEIEVRSARPFVPRPNLSGLRAAEWDELVADLHYANVPEYAVGHAVAADWALVDGACTVVRTAWLPQAAVEKTVTAPVPDVELGMDALGALADGAAAEQALRPLVTAYHEWLDEQEQRSASLAGKRGETARALVRHARNAAKRIARGIDLLAQSPLALDAFRVANRAVARALRQRNQIDFPRWRPFQLAFILLNLPGIADPADPDRGVVDLLFFPTGGGKTEAYLGLAAFTLVLRRLHHHGDGGLAGAGVSVIMRYTLRLLTLDQLSRATGMICALELERQQAPAQYGPWPFEIGLWVGKGATPNHLGKKGDQRDDTARSLLNRYKSDPRGNSPPIPLESCPWCGTSFTPSSFTLVPNADNPSALRVVCPNFECDFSGDNALPIVAVDEMIYRRLPAFLVATVDKFAALPWVGPSGVLLGGAERYDNDGFYGPAELGRGKRLRQPLAPPDLIIQDELHLISGPLGTLAGLYETAIDALCTRDVNGIPVGPKIIASTATVRRAQDQIQALFGRPLTAVFPPPGPDRRDSFFARTVPASITPARQYIGIAAQGRSPKVMMRKAWLALMGAAQQAYLDAGGDRNPANPADPYMTVLGYFNNLRELGGARRILEEEVQSTIKGYGERKRVGETRGLFANRERFSEVLELTSRVSTAQVAEARRKLSLSFAQPDGRIDCALATNMISVGLDIPRLGLMVVIGQPMLTAEYIQATSRVGRDDKRPGIVVTLLNIHRPRDRSHYERFRHYHETFYRAVEAGSVTPFAARALDRGFAGALVALARHLESKLTPPSGVAQIKQVRQRLEQRLIEIFHARLRQQDLDHDDLDERLLSVQQRIGDLLDAWERIVEGYASQGVAVQYQPFEDSRTAKPLLRDPLAKDFDFAEQRKFRIGRSLRDVEPEVNLYLRDLNNQPVEG</sequence>
<gene>
    <name evidence="2" type="ORF">A6A03_11615</name>
</gene>
<dbReference type="Pfam" id="PF00271">
    <property type="entry name" value="Helicase_C"/>
    <property type="match status" value="1"/>
</dbReference>
<evidence type="ECO:0000313" key="2">
    <source>
        <dbReference type="EMBL" id="OAN46801.1"/>
    </source>
</evidence>
<feature type="domain" description="Helicase C-terminal" evidence="1">
    <location>
        <begin position="815"/>
        <end position="976"/>
    </location>
</feature>
<dbReference type="PROSITE" id="PS51194">
    <property type="entry name" value="HELICASE_CTER"/>
    <property type="match status" value="1"/>
</dbReference>
<dbReference type="InterPro" id="IPR027417">
    <property type="entry name" value="P-loop_NTPase"/>
</dbReference>
<evidence type="ECO:0000259" key="1">
    <source>
        <dbReference type="PROSITE" id="PS51194"/>
    </source>
</evidence>
<proteinExistence type="predicted"/>
<reference evidence="2 3" key="1">
    <citation type="submission" date="2016-04" db="EMBL/GenBank/DDBJ databases">
        <title>Chloroflexus islandicus sp. nov., a thermophilic filamentous anoxygenic phototrophic bacterium from geyser Strokkur (Iceland).</title>
        <authorList>
            <person name="Gaisin V.A."/>
            <person name="Kalashnikov A.M."/>
            <person name="Sukhacheva M.V."/>
            <person name="Grouzdev D.S."/>
            <person name="Ivanov T.M."/>
            <person name="Kuznetsov B."/>
            <person name="Gorlenko V.M."/>
        </authorList>
    </citation>
    <scope>NUCLEOTIDE SEQUENCE [LARGE SCALE GENOMIC DNA]</scope>
    <source>
        <strain evidence="3">isl-2</strain>
    </source>
</reference>
<dbReference type="OrthoDB" id="713315at2"/>
<dbReference type="SUPFAM" id="SSF52540">
    <property type="entry name" value="P-loop containing nucleoside triphosphate hydrolases"/>
    <property type="match status" value="1"/>
</dbReference>
<dbReference type="Proteomes" id="UP000078287">
    <property type="component" value="Unassembled WGS sequence"/>
</dbReference>
<name>A0A178MDB3_9CHLR</name>
<keyword evidence="3" id="KW-1185">Reference proteome</keyword>
<keyword evidence="2" id="KW-0378">Hydrolase</keyword>
<evidence type="ECO:0000313" key="3">
    <source>
        <dbReference type="Proteomes" id="UP000078287"/>
    </source>
</evidence>
<dbReference type="RefSeq" id="WP_066785314.1">
    <property type="nucleotide sequence ID" value="NZ_LWQS01000042.1"/>
</dbReference>